<dbReference type="InterPro" id="IPR001345">
    <property type="entry name" value="PG/BPGM_mutase_AS"/>
</dbReference>
<dbReference type="PANTHER" id="PTHR46517:SF1">
    <property type="entry name" value="FRUCTOSE-2,6-BISPHOSPHATASE TIGAR"/>
    <property type="match status" value="1"/>
</dbReference>
<reference evidence="4" key="1">
    <citation type="submission" date="2007-11" db="EMBL/GenBank/DDBJ databases">
        <authorList>
            <person name="Fulton L."/>
            <person name="Clifton S."/>
            <person name="Fulton B."/>
            <person name="Xu J."/>
            <person name="Minx P."/>
            <person name="Pepin K.H."/>
            <person name="Johnson M."/>
            <person name="Thiruvilangam P."/>
            <person name="Bhonagiri V."/>
            <person name="Nash W.E."/>
            <person name="Mardis E.R."/>
            <person name="Wilson R.K."/>
        </authorList>
    </citation>
    <scope>NUCLEOTIDE SEQUENCE [LARGE SCALE GENOMIC DNA]</scope>
    <source>
        <strain evidence="4">DSM 1402</strain>
    </source>
</reference>
<dbReference type="SMART" id="SM00855">
    <property type="entry name" value="PGAM"/>
    <property type="match status" value="1"/>
</dbReference>
<feature type="binding site" evidence="3">
    <location>
        <begin position="19"/>
        <end position="26"/>
    </location>
    <ligand>
        <name>substrate</name>
    </ligand>
</feature>
<dbReference type="Gene3D" id="3.40.50.1240">
    <property type="entry name" value="Phosphoglycerate mutase-like"/>
    <property type="match status" value="1"/>
</dbReference>
<dbReference type="eggNOG" id="COG0406">
    <property type="taxonomic scope" value="Bacteria"/>
</dbReference>
<comment type="caution">
    <text evidence="4">The sequence shown here is derived from an EMBL/GenBank/DDBJ whole genome shotgun (WGS) entry which is preliminary data.</text>
</comment>
<dbReference type="GO" id="GO:0043456">
    <property type="term" value="P:regulation of pentose-phosphate shunt"/>
    <property type="evidence" value="ECO:0007669"/>
    <property type="project" value="TreeGrafter"/>
</dbReference>
<accession>B0N2M8</accession>
<gene>
    <name evidence="4" type="ORF">CLORAM_01318</name>
</gene>
<evidence type="ECO:0000256" key="3">
    <source>
        <dbReference type="PIRSR" id="PIRSR613078-2"/>
    </source>
</evidence>
<name>B0N2M8_9FIRM</name>
<dbReference type="GO" id="GO:0045820">
    <property type="term" value="P:negative regulation of glycolytic process"/>
    <property type="evidence" value="ECO:0007669"/>
    <property type="project" value="TreeGrafter"/>
</dbReference>
<dbReference type="PIRSF" id="PIRSF000709">
    <property type="entry name" value="6PFK_2-Ptase"/>
    <property type="match status" value="1"/>
</dbReference>
<reference evidence="4" key="2">
    <citation type="submission" date="2014-06" db="EMBL/GenBank/DDBJ databases">
        <title>Draft genome sequence of Clostridium ramosum(DSM 1402).</title>
        <authorList>
            <person name="Sudarsanam P."/>
            <person name="Ley R."/>
            <person name="Guruge J."/>
            <person name="Turnbaugh P.J."/>
            <person name="Mahowald M."/>
            <person name="Liep D."/>
            <person name="Gordon J."/>
        </authorList>
    </citation>
    <scope>NUCLEOTIDE SEQUENCE</scope>
    <source>
        <strain evidence="4">DSM 1402</strain>
    </source>
</reference>
<dbReference type="InterPro" id="IPR051695">
    <property type="entry name" value="Phosphoglycerate_Mutase"/>
</dbReference>
<dbReference type="Proteomes" id="UP000005798">
    <property type="component" value="Unassembled WGS sequence"/>
</dbReference>
<dbReference type="InterPro" id="IPR013078">
    <property type="entry name" value="His_Pase_superF_clade-1"/>
</dbReference>
<dbReference type="PROSITE" id="PS00175">
    <property type="entry name" value="PG_MUTASE"/>
    <property type="match status" value="1"/>
</dbReference>
<dbReference type="EMBL" id="ABFX02000004">
    <property type="protein sequence ID" value="EDS19321.1"/>
    <property type="molecule type" value="Genomic_DNA"/>
</dbReference>
<dbReference type="SUPFAM" id="SSF53254">
    <property type="entry name" value="Phosphoglycerate mutase-like"/>
    <property type="match status" value="1"/>
</dbReference>
<dbReference type="GO" id="GO:0004331">
    <property type="term" value="F:fructose-2,6-bisphosphate 2-phosphatase activity"/>
    <property type="evidence" value="ECO:0007669"/>
    <property type="project" value="TreeGrafter"/>
</dbReference>
<sequence length="190" mass="21709">MSTVIKVKQVNEMSLYVTRHGQTNYNVNNLVCGISPAALTTDGIEQAKELGRQLKSIKYDFLYVSPLQRAIDTADYANVEGLEVIIEPRISEINFGIYEGVHRDDPGFIANKHNLAIRYPNGESFIELCKRVYEFLGEIKEQATKSNVLLVCHGAVCRAINTYFNEMSNDDIFYYQTENCQLLKYDYLSR</sequence>
<proteinExistence type="predicted"/>
<evidence type="ECO:0000256" key="2">
    <source>
        <dbReference type="PIRSR" id="PIRSR613078-1"/>
    </source>
</evidence>
<dbReference type="HOGENOM" id="CLU_033323_9_4_9"/>
<dbReference type="GO" id="GO:0005829">
    <property type="term" value="C:cytosol"/>
    <property type="evidence" value="ECO:0007669"/>
    <property type="project" value="TreeGrafter"/>
</dbReference>
<dbReference type="CDD" id="cd07067">
    <property type="entry name" value="HP_PGM_like"/>
    <property type="match status" value="1"/>
</dbReference>
<dbReference type="PANTHER" id="PTHR46517">
    <property type="entry name" value="FRUCTOSE-2,6-BISPHOSPHATASE TIGAR"/>
    <property type="match status" value="1"/>
</dbReference>
<protein>
    <submittedName>
        <fullName evidence="4">Phosphoglycerate mutase family protein</fullName>
    </submittedName>
</protein>
<keyword evidence="1" id="KW-0378">Hydrolase</keyword>
<dbReference type="InterPro" id="IPR029033">
    <property type="entry name" value="His_PPase_superfam"/>
</dbReference>
<dbReference type="AlphaFoldDB" id="B0N2M8"/>
<evidence type="ECO:0000313" key="5">
    <source>
        <dbReference type="Proteomes" id="UP000005798"/>
    </source>
</evidence>
<keyword evidence="5" id="KW-1185">Reference proteome</keyword>
<feature type="binding site" evidence="3">
    <location>
        <position position="69"/>
    </location>
    <ligand>
        <name>substrate</name>
    </ligand>
</feature>
<dbReference type="Pfam" id="PF00300">
    <property type="entry name" value="His_Phos_1"/>
    <property type="match status" value="1"/>
</dbReference>
<feature type="active site" description="Tele-phosphohistidine intermediate" evidence="2">
    <location>
        <position position="20"/>
    </location>
</feature>
<organism evidence="4 5">
    <name type="scientific">Thomasclavelia ramosa DSM 1402</name>
    <dbReference type="NCBI Taxonomy" id="445974"/>
    <lineage>
        <taxon>Bacteria</taxon>
        <taxon>Bacillati</taxon>
        <taxon>Bacillota</taxon>
        <taxon>Erysipelotrichia</taxon>
        <taxon>Erysipelotrichales</taxon>
        <taxon>Coprobacillaceae</taxon>
        <taxon>Thomasclavelia</taxon>
    </lineage>
</organism>
<evidence type="ECO:0000313" key="4">
    <source>
        <dbReference type="EMBL" id="EDS19321.1"/>
    </source>
</evidence>
<feature type="active site" description="Proton donor/acceptor" evidence="2">
    <location>
        <position position="92"/>
    </location>
</feature>
<evidence type="ECO:0000256" key="1">
    <source>
        <dbReference type="ARBA" id="ARBA00022801"/>
    </source>
</evidence>